<dbReference type="Pfam" id="PF09534">
    <property type="entry name" value="Trp_oprn_chp"/>
    <property type="match status" value="1"/>
</dbReference>
<evidence type="ECO:0000256" key="1">
    <source>
        <dbReference type="SAM" id="Phobius"/>
    </source>
</evidence>
<gene>
    <name evidence="2" type="ORF">CBE89_05340</name>
</gene>
<name>A0A2Z2IX42_CORST</name>
<evidence type="ECO:0008006" key="4">
    <source>
        <dbReference type="Google" id="ProtNLM"/>
    </source>
</evidence>
<dbReference type="RefSeq" id="WP_086891107.1">
    <property type="nucleotide sequence ID" value="NZ_CP021252.1"/>
</dbReference>
<dbReference type="KEGG" id="cstr:CBE89_05340"/>
<keyword evidence="1" id="KW-0472">Membrane</keyword>
<dbReference type="EMBL" id="CP021252">
    <property type="protein sequence ID" value="ART20986.1"/>
    <property type="molecule type" value="Genomic_DNA"/>
</dbReference>
<proteinExistence type="predicted"/>
<protein>
    <recommendedName>
        <fullName evidence="4">TIGR02234 family membrane protein</fullName>
    </recommendedName>
</protein>
<feature type="transmembrane region" description="Helical" evidence="1">
    <location>
        <begin position="137"/>
        <end position="157"/>
    </location>
</feature>
<dbReference type="InterPro" id="IPR019051">
    <property type="entry name" value="Trp_biosyn_TM_oprn/chp"/>
</dbReference>
<dbReference type="AlphaFoldDB" id="A0A2Z2IX42"/>
<accession>A0A2Z2IX42</accession>
<dbReference type="InterPro" id="IPR011746">
    <property type="entry name" value="Trp_synth-assoc_CHP"/>
</dbReference>
<evidence type="ECO:0000313" key="3">
    <source>
        <dbReference type="Proteomes" id="UP000250197"/>
    </source>
</evidence>
<dbReference type="Proteomes" id="UP000250197">
    <property type="component" value="Chromosome"/>
</dbReference>
<keyword evidence="1" id="KW-0812">Transmembrane</keyword>
<sequence>MARRIGPLLIAVGAILLWLSSRMTWAIAAVEDDKSGSSTAEMIGSFWSLELIALTLVLLVGAVAGAALRRTARRVVAAVCAVAAAAVSWNPVSLLTYGADAARAQELLRAGSSDENAVNGAHISDWATVVGTEVSKVGPVIAIIGAAVALFGAVLLVRKPGVDKPRSTKYETPAARQEMIAEELETTTDSGRVMWDALDADIDPTDVKRS</sequence>
<organism evidence="2 3">
    <name type="scientific">Corynebacterium striatum</name>
    <dbReference type="NCBI Taxonomy" id="43770"/>
    <lineage>
        <taxon>Bacteria</taxon>
        <taxon>Bacillati</taxon>
        <taxon>Actinomycetota</taxon>
        <taxon>Actinomycetes</taxon>
        <taxon>Mycobacteriales</taxon>
        <taxon>Corynebacteriaceae</taxon>
        <taxon>Corynebacterium</taxon>
    </lineage>
</organism>
<reference evidence="2 3" key="1">
    <citation type="submission" date="2017-05" db="EMBL/GenBank/DDBJ databases">
        <title>Complete genome sequence of Corynebacterium striatum KC-Na-1 isolated from Neophocaena asiaeorientalis in Korea.</title>
        <authorList>
            <person name="Kim J.H."/>
            <person name="Lee K."/>
        </authorList>
    </citation>
    <scope>NUCLEOTIDE SEQUENCE [LARGE SCALE GENOMIC DNA]</scope>
    <source>
        <strain evidence="2 3">KC-Na-01</strain>
    </source>
</reference>
<feature type="transmembrane region" description="Helical" evidence="1">
    <location>
        <begin position="44"/>
        <end position="68"/>
    </location>
</feature>
<dbReference type="NCBIfam" id="TIGR02234">
    <property type="entry name" value="trp_oprn_chp"/>
    <property type="match status" value="1"/>
</dbReference>
<keyword evidence="1" id="KW-1133">Transmembrane helix</keyword>
<feature type="transmembrane region" description="Helical" evidence="1">
    <location>
        <begin position="75"/>
        <end position="99"/>
    </location>
</feature>
<evidence type="ECO:0000313" key="2">
    <source>
        <dbReference type="EMBL" id="ART20986.1"/>
    </source>
</evidence>